<evidence type="ECO:0000313" key="2">
    <source>
        <dbReference type="EMBL" id="OMJ87784.1"/>
    </source>
</evidence>
<keyword evidence="3" id="KW-1185">Reference proteome</keyword>
<dbReference type="Proteomes" id="UP000187209">
    <property type="component" value="Unassembled WGS sequence"/>
</dbReference>
<organism evidence="2 3">
    <name type="scientific">Stentor coeruleus</name>
    <dbReference type="NCBI Taxonomy" id="5963"/>
    <lineage>
        <taxon>Eukaryota</taxon>
        <taxon>Sar</taxon>
        <taxon>Alveolata</taxon>
        <taxon>Ciliophora</taxon>
        <taxon>Postciliodesmatophora</taxon>
        <taxon>Heterotrichea</taxon>
        <taxon>Heterotrichida</taxon>
        <taxon>Stentoridae</taxon>
        <taxon>Stentor</taxon>
    </lineage>
</organism>
<name>A0A1R2CFJ5_9CILI</name>
<dbReference type="AlphaFoldDB" id="A0A1R2CFJ5"/>
<evidence type="ECO:0000256" key="1">
    <source>
        <dbReference type="SAM" id="Coils"/>
    </source>
</evidence>
<sequence>MSGKFPNLKTLRNLVNDFDNKLSNKNSKSPYKTIDIDEELNSALRTKSKSFNKSYDKELLSKAKLEMELIDRELKNSPPPDDLCLSSKSDSLKLSSSFHLTKSSAFSQNKSLKPKPSPKQSQLETALETIKTLNATIEDKDKKIFILEQKLAEKNELAETSLKKLTQNTKLIKNNEKNIVKIKKEYEDKLKKE</sequence>
<accession>A0A1R2CFJ5</accession>
<comment type="caution">
    <text evidence="2">The sequence shown here is derived from an EMBL/GenBank/DDBJ whole genome shotgun (WGS) entry which is preliminary data.</text>
</comment>
<protein>
    <submittedName>
        <fullName evidence="2">Uncharacterized protein</fullName>
    </submittedName>
</protein>
<proteinExistence type="predicted"/>
<gene>
    <name evidence="2" type="ORF">SteCoe_10427</name>
</gene>
<keyword evidence="1" id="KW-0175">Coiled coil</keyword>
<feature type="coiled-coil region" evidence="1">
    <location>
        <begin position="123"/>
        <end position="192"/>
    </location>
</feature>
<dbReference type="EMBL" id="MPUH01000168">
    <property type="protein sequence ID" value="OMJ87784.1"/>
    <property type="molecule type" value="Genomic_DNA"/>
</dbReference>
<evidence type="ECO:0000313" key="3">
    <source>
        <dbReference type="Proteomes" id="UP000187209"/>
    </source>
</evidence>
<reference evidence="2 3" key="1">
    <citation type="submission" date="2016-11" db="EMBL/GenBank/DDBJ databases">
        <title>The macronuclear genome of Stentor coeruleus: a giant cell with tiny introns.</title>
        <authorList>
            <person name="Slabodnick M."/>
            <person name="Ruby J.G."/>
            <person name="Reiff S.B."/>
            <person name="Swart E.C."/>
            <person name="Gosai S."/>
            <person name="Prabakaran S."/>
            <person name="Witkowska E."/>
            <person name="Larue G.E."/>
            <person name="Fisher S."/>
            <person name="Freeman R.M."/>
            <person name="Gunawardena J."/>
            <person name="Chu W."/>
            <person name="Stover N.A."/>
            <person name="Gregory B.D."/>
            <person name="Nowacki M."/>
            <person name="Derisi J."/>
            <person name="Roy S.W."/>
            <person name="Marshall W.F."/>
            <person name="Sood P."/>
        </authorList>
    </citation>
    <scope>NUCLEOTIDE SEQUENCE [LARGE SCALE GENOMIC DNA]</scope>
    <source>
        <strain evidence="2">WM001</strain>
    </source>
</reference>